<comment type="subcellular location">
    <subcellularLocation>
        <location evidence="1">Membrane</location>
        <topology evidence="1">Multi-pass membrane protein</topology>
    </subcellularLocation>
</comment>
<feature type="transmembrane region" description="Helical" evidence="5">
    <location>
        <begin position="256"/>
        <end position="277"/>
    </location>
</feature>
<feature type="transmembrane region" description="Helical" evidence="5">
    <location>
        <begin position="176"/>
        <end position="198"/>
    </location>
</feature>
<organism evidence="6 7">
    <name type="scientific">Penicillium atrosanguineum</name>
    <dbReference type="NCBI Taxonomy" id="1132637"/>
    <lineage>
        <taxon>Eukaryota</taxon>
        <taxon>Fungi</taxon>
        <taxon>Dikarya</taxon>
        <taxon>Ascomycota</taxon>
        <taxon>Pezizomycotina</taxon>
        <taxon>Eurotiomycetes</taxon>
        <taxon>Eurotiomycetidae</taxon>
        <taxon>Eurotiales</taxon>
        <taxon>Aspergillaceae</taxon>
        <taxon>Penicillium</taxon>
    </lineage>
</organism>
<dbReference type="InterPro" id="IPR002293">
    <property type="entry name" value="AA/rel_permease1"/>
</dbReference>
<dbReference type="EMBL" id="JAPZBO010000001">
    <property type="protein sequence ID" value="KAJ5331752.1"/>
    <property type="molecule type" value="Genomic_DNA"/>
</dbReference>
<feature type="transmembrane region" description="Helical" evidence="5">
    <location>
        <begin position="64"/>
        <end position="88"/>
    </location>
</feature>
<feature type="transmembrane region" description="Helical" evidence="5">
    <location>
        <begin position="419"/>
        <end position="440"/>
    </location>
</feature>
<keyword evidence="2 5" id="KW-0812">Transmembrane</keyword>
<feature type="transmembrane region" description="Helical" evidence="5">
    <location>
        <begin position="109"/>
        <end position="134"/>
    </location>
</feature>
<dbReference type="PANTHER" id="PTHR11785">
    <property type="entry name" value="AMINO ACID TRANSPORTER"/>
    <property type="match status" value="1"/>
</dbReference>
<reference evidence="6" key="1">
    <citation type="submission" date="2022-12" db="EMBL/GenBank/DDBJ databases">
        <authorList>
            <person name="Petersen C."/>
        </authorList>
    </citation>
    <scope>NUCLEOTIDE SEQUENCE</scope>
    <source>
        <strain evidence="6">IBT 21472</strain>
    </source>
</reference>
<feature type="transmembrane region" description="Helical" evidence="5">
    <location>
        <begin position="28"/>
        <end position="49"/>
    </location>
</feature>
<feature type="transmembrane region" description="Helical" evidence="5">
    <location>
        <begin position="357"/>
        <end position="376"/>
    </location>
</feature>
<feature type="transmembrane region" description="Helical" evidence="5">
    <location>
        <begin position="452"/>
        <end position="472"/>
    </location>
</feature>
<keyword evidence="3 5" id="KW-1133">Transmembrane helix</keyword>
<comment type="caution">
    <text evidence="6">The sequence shown here is derived from an EMBL/GenBank/DDBJ whole genome shotgun (WGS) entry which is preliminary data.</text>
</comment>
<feature type="transmembrane region" description="Helical" evidence="5">
    <location>
        <begin position="388"/>
        <end position="407"/>
    </location>
</feature>
<dbReference type="GO" id="GO:0015179">
    <property type="term" value="F:L-amino acid transmembrane transporter activity"/>
    <property type="evidence" value="ECO:0007669"/>
    <property type="project" value="TreeGrafter"/>
</dbReference>
<name>A0A9W9QDP9_9EURO</name>
<proteinExistence type="predicted"/>
<accession>A0A9W9QDP9</accession>
<dbReference type="AlphaFoldDB" id="A0A9W9QDP9"/>
<dbReference type="Proteomes" id="UP001147746">
    <property type="component" value="Unassembled WGS sequence"/>
</dbReference>
<evidence type="ECO:0008006" key="8">
    <source>
        <dbReference type="Google" id="ProtNLM"/>
    </source>
</evidence>
<evidence type="ECO:0000256" key="1">
    <source>
        <dbReference type="ARBA" id="ARBA00004141"/>
    </source>
</evidence>
<evidence type="ECO:0000256" key="5">
    <source>
        <dbReference type="SAM" id="Phobius"/>
    </source>
</evidence>
<sequence>MTDASSDENVSNGCSPVNESHILQERKIGIFGAISLIVNKIIGAGIFSTPSTIFKLAGSPGMSLILWVIAGAISTCGAMVMLEFGSCIPRSGGMKVYLERSFSPKLLQTCIYLFYCVFLQVSASNAITASSYLLEAAGVESTTWKLRGLAIAAVGFAVGVHTVTPRIGRWLQDLLGAVKLFILLFIVCTGFAALGGHLKVPNPHNFDVSTSFKGTSNNGYNIGTALLNAIFSFQGYDNMNMVLSEVKNPQRTLRIALPTAMGSVTVLYVLANIAYFAGVSREEFTKSDLTIAATLFKNVFGESASTKALPALVALSAIGHLLGVAFTVPRVIQELAKDGVTPFPSLVMYNRPFKTPIWALLIHLGITILFICAPPAGDAFNFVVGLNTYPTVVLLTAVTVGLIKIRLTKGSDFSSSFTVPWGFLAFYMAGNTFLLVMPFVPPSNGKGSTSLPYWLSPMVSLAILALGIIYYVGRFILSPWAFGYKLQPVTINLSDGSQVSRYKVMKPRS</sequence>
<evidence type="ECO:0000313" key="7">
    <source>
        <dbReference type="Proteomes" id="UP001147746"/>
    </source>
</evidence>
<dbReference type="Gene3D" id="1.20.1740.10">
    <property type="entry name" value="Amino acid/polyamine transporter I"/>
    <property type="match status" value="1"/>
</dbReference>
<keyword evidence="4 5" id="KW-0472">Membrane</keyword>
<reference evidence="6" key="2">
    <citation type="journal article" date="2023" name="IMA Fungus">
        <title>Comparative genomic study of the Penicillium genus elucidates a diverse pangenome and 15 lateral gene transfer events.</title>
        <authorList>
            <person name="Petersen C."/>
            <person name="Sorensen T."/>
            <person name="Nielsen M.R."/>
            <person name="Sondergaard T.E."/>
            <person name="Sorensen J.L."/>
            <person name="Fitzpatrick D.A."/>
            <person name="Frisvad J.C."/>
            <person name="Nielsen K.L."/>
        </authorList>
    </citation>
    <scope>NUCLEOTIDE SEQUENCE</scope>
    <source>
        <strain evidence="6">IBT 21472</strain>
    </source>
</reference>
<evidence type="ECO:0000313" key="6">
    <source>
        <dbReference type="EMBL" id="KAJ5331752.1"/>
    </source>
</evidence>
<dbReference type="InterPro" id="IPR050598">
    <property type="entry name" value="AminoAcid_Transporter"/>
</dbReference>
<dbReference type="PIRSF" id="PIRSF006060">
    <property type="entry name" value="AA_transporter"/>
    <property type="match status" value="1"/>
</dbReference>
<feature type="transmembrane region" description="Helical" evidence="5">
    <location>
        <begin position="146"/>
        <end position="164"/>
    </location>
</feature>
<dbReference type="Pfam" id="PF13520">
    <property type="entry name" value="AA_permease_2"/>
    <property type="match status" value="1"/>
</dbReference>
<keyword evidence="7" id="KW-1185">Reference proteome</keyword>
<dbReference type="GO" id="GO:0016020">
    <property type="term" value="C:membrane"/>
    <property type="evidence" value="ECO:0007669"/>
    <property type="project" value="UniProtKB-SubCell"/>
</dbReference>
<gene>
    <name evidence="6" type="ORF">N7476_001535</name>
</gene>
<dbReference type="OrthoDB" id="5982228at2759"/>
<evidence type="ECO:0000256" key="3">
    <source>
        <dbReference type="ARBA" id="ARBA00022989"/>
    </source>
</evidence>
<evidence type="ECO:0000256" key="4">
    <source>
        <dbReference type="ARBA" id="ARBA00023136"/>
    </source>
</evidence>
<protein>
    <recommendedName>
        <fullName evidence="8">Methionine permease</fullName>
    </recommendedName>
</protein>
<dbReference type="PANTHER" id="PTHR11785:SF382">
    <property type="entry name" value="LOW-AFFINITY METHIONINE PERMEASE"/>
    <property type="match status" value="1"/>
</dbReference>
<evidence type="ECO:0000256" key="2">
    <source>
        <dbReference type="ARBA" id="ARBA00022692"/>
    </source>
</evidence>